<evidence type="ECO:0000256" key="7">
    <source>
        <dbReference type="ARBA" id="ARBA00022801"/>
    </source>
</evidence>
<dbReference type="NCBIfam" id="TIGR00228">
    <property type="entry name" value="ruvC"/>
    <property type="match status" value="1"/>
</dbReference>
<dbReference type="InterPro" id="IPR012337">
    <property type="entry name" value="RNaseH-like_sf"/>
</dbReference>
<dbReference type="GO" id="GO:0048476">
    <property type="term" value="C:Holliday junction resolvase complex"/>
    <property type="evidence" value="ECO:0007669"/>
    <property type="project" value="UniProtKB-UniRule"/>
</dbReference>
<accession>A0A7V0NEA9</accession>
<evidence type="ECO:0000256" key="11">
    <source>
        <dbReference type="ARBA" id="ARBA00023204"/>
    </source>
</evidence>
<evidence type="ECO:0000256" key="14">
    <source>
        <dbReference type="NCBIfam" id="TIGR00228"/>
    </source>
</evidence>
<protein>
    <recommendedName>
        <fullName evidence="13 14">Crossover junction endodeoxyribonuclease RuvC</fullName>
        <ecNumber evidence="13 14">3.1.21.10</ecNumber>
    </recommendedName>
    <alternativeName>
        <fullName evidence="13">Holliday junction nuclease RuvC</fullName>
    </alternativeName>
    <alternativeName>
        <fullName evidence="13">Holliday junction resolvase RuvC</fullName>
    </alternativeName>
</protein>
<keyword evidence="2 13" id="KW-0963">Cytoplasm</keyword>
<dbReference type="Proteomes" id="UP000885706">
    <property type="component" value="Unassembled WGS sequence"/>
</dbReference>
<evidence type="ECO:0000313" key="15">
    <source>
        <dbReference type="EMBL" id="HDD35481.1"/>
    </source>
</evidence>
<dbReference type="InterPro" id="IPR002176">
    <property type="entry name" value="X-over_junc_endoDNase_RuvC"/>
</dbReference>
<keyword evidence="4 13" id="KW-0479">Metal-binding</keyword>
<keyword evidence="6 13" id="KW-0227">DNA damage</keyword>
<feature type="active site" evidence="13">
    <location>
        <position position="139"/>
    </location>
</feature>
<name>A0A7V0NEA9_DESA2</name>
<comment type="cofactor">
    <cofactor evidence="13">
        <name>Mg(2+)</name>
        <dbReference type="ChEBI" id="CHEBI:18420"/>
    </cofactor>
    <text evidence="13">Binds 2 Mg(2+) ion per subunit.</text>
</comment>
<feature type="binding site" evidence="13">
    <location>
        <position position="67"/>
    </location>
    <ligand>
        <name>Mg(2+)</name>
        <dbReference type="ChEBI" id="CHEBI:18420"/>
        <label>2</label>
    </ligand>
</feature>
<reference evidence="15" key="1">
    <citation type="journal article" date="2020" name="mSystems">
        <title>Genome- and Community-Level Interaction Insights into Carbon Utilization and Element Cycling Functions of Hydrothermarchaeota in Hydrothermal Sediment.</title>
        <authorList>
            <person name="Zhou Z."/>
            <person name="Liu Y."/>
            <person name="Xu W."/>
            <person name="Pan J."/>
            <person name="Luo Z.H."/>
            <person name="Li M."/>
        </authorList>
    </citation>
    <scope>NUCLEOTIDE SEQUENCE [LARGE SCALE GENOMIC DNA]</scope>
    <source>
        <strain evidence="15">HyVt-113</strain>
    </source>
</reference>
<dbReference type="GO" id="GO:0008821">
    <property type="term" value="F:crossover junction DNA endonuclease activity"/>
    <property type="evidence" value="ECO:0007669"/>
    <property type="project" value="UniProtKB-UniRule"/>
</dbReference>
<feature type="active site" evidence="13">
    <location>
        <position position="67"/>
    </location>
</feature>
<dbReference type="SUPFAM" id="SSF53098">
    <property type="entry name" value="Ribonuclease H-like"/>
    <property type="match status" value="1"/>
</dbReference>
<dbReference type="EC" id="3.1.21.10" evidence="13 14"/>
<dbReference type="GO" id="GO:0006281">
    <property type="term" value="P:DNA repair"/>
    <property type="evidence" value="ECO:0007669"/>
    <property type="project" value="UniProtKB-UniRule"/>
</dbReference>
<feature type="active site" evidence="13">
    <location>
        <position position="8"/>
    </location>
</feature>
<keyword evidence="10 13" id="KW-0233">DNA recombination</keyword>
<dbReference type="PRINTS" id="PR00696">
    <property type="entry name" value="RSOLVASERUVC"/>
</dbReference>
<dbReference type="Gene3D" id="3.30.420.10">
    <property type="entry name" value="Ribonuclease H-like superfamily/Ribonuclease H"/>
    <property type="match status" value="1"/>
</dbReference>
<sequence length="156" mass="17481">MKRIVGIDLGSYCSGYGIVEKEKRDYACITFGEIILPHKALPKRLFVFYEKMQEIIKAYLPHEMVIEDLYLSVNVKTAFTLGQIRGVTILLAEKFGLPVFAYSPLKVKKAVVGYGLAQKGQVRTMVKRLLNLTTLPPQHAADALAVALCHLNHSYL</sequence>
<comment type="function">
    <text evidence="13">The RuvA-RuvB-RuvC complex processes Holliday junction (HJ) DNA during genetic recombination and DNA repair. Endonuclease that resolves HJ intermediates. Cleaves cruciform DNA by making single-stranded nicks across the HJ at symmetrical positions within the homologous arms, yielding a 5'-phosphate and a 3'-hydroxyl group; requires a central core of homology in the junction. The consensus cleavage sequence is 5'-(A/T)TT(C/G)-3'. Cleavage occurs on the 3'-side of the TT dinucleotide at the point of strand exchange. HJ branch migration catalyzed by RuvA-RuvB allows RuvC to scan DNA until it finds its consensus sequence, where it cleaves and resolves the cruciform DNA.</text>
</comment>
<evidence type="ECO:0000256" key="6">
    <source>
        <dbReference type="ARBA" id="ARBA00022763"/>
    </source>
</evidence>
<feature type="binding site" evidence="13">
    <location>
        <position position="8"/>
    </location>
    <ligand>
        <name>Mg(2+)</name>
        <dbReference type="ChEBI" id="CHEBI:18420"/>
        <label>1</label>
    </ligand>
</feature>
<evidence type="ECO:0000256" key="12">
    <source>
        <dbReference type="ARBA" id="ARBA00029354"/>
    </source>
</evidence>
<comment type="subcellular location">
    <subcellularLocation>
        <location evidence="13">Cytoplasm</location>
    </subcellularLocation>
</comment>
<comment type="subunit">
    <text evidence="13">Homodimer which binds Holliday junction (HJ) DNA. The HJ becomes 2-fold symmetrical on binding to RuvC with unstacked arms; it has a different conformation from HJ DNA in complex with RuvA. In the full resolvosome a probable DNA-RuvA(4)-RuvB(12)-RuvC(2) complex forms which resolves the HJ.</text>
</comment>
<dbReference type="PANTHER" id="PTHR30194:SF3">
    <property type="entry name" value="CROSSOVER JUNCTION ENDODEOXYRIBONUCLEASE RUVC"/>
    <property type="match status" value="1"/>
</dbReference>
<dbReference type="HAMAP" id="MF_00034">
    <property type="entry name" value="RuvC"/>
    <property type="match status" value="1"/>
</dbReference>
<keyword evidence="7 13" id="KW-0378">Hydrolase</keyword>
<keyword evidence="3 13" id="KW-0540">Nuclease</keyword>
<dbReference type="AlphaFoldDB" id="A0A7V0NEA9"/>
<evidence type="ECO:0000256" key="8">
    <source>
        <dbReference type="ARBA" id="ARBA00022842"/>
    </source>
</evidence>
<feature type="binding site" evidence="13">
    <location>
        <position position="139"/>
    </location>
    <ligand>
        <name>Mg(2+)</name>
        <dbReference type="ChEBI" id="CHEBI:18420"/>
        <label>1</label>
    </ligand>
</feature>
<dbReference type="CDD" id="cd16962">
    <property type="entry name" value="RuvC"/>
    <property type="match status" value="1"/>
</dbReference>
<comment type="caution">
    <text evidence="15">The sequence shown here is derived from an EMBL/GenBank/DDBJ whole genome shotgun (WGS) entry which is preliminary data.</text>
</comment>
<dbReference type="InterPro" id="IPR036397">
    <property type="entry name" value="RNaseH_sf"/>
</dbReference>
<dbReference type="FunFam" id="3.30.420.10:FF:000002">
    <property type="entry name" value="Crossover junction endodeoxyribonuclease RuvC"/>
    <property type="match status" value="1"/>
</dbReference>
<organism evidence="15">
    <name type="scientific">Desulfofervidus auxilii</name>
    <dbReference type="NCBI Taxonomy" id="1621989"/>
    <lineage>
        <taxon>Bacteria</taxon>
        <taxon>Pseudomonadati</taxon>
        <taxon>Thermodesulfobacteriota</taxon>
        <taxon>Candidatus Desulfofervidia</taxon>
        <taxon>Candidatus Desulfofervidales</taxon>
        <taxon>Candidatus Desulfofervidaceae</taxon>
        <taxon>Candidatus Desulfofervidus</taxon>
    </lineage>
</organism>
<evidence type="ECO:0000256" key="5">
    <source>
        <dbReference type="ARBA" id="ARBA00022759"/>
    </source>
</evidence>
<evidence type="ECO:0000256" key="13">
    <source>
        <dbReference type="HAMAP-Rule" id="MF_00034"/>
    </source>
</evidence>
<dbReference type="PANTHER" id="PTHR30194">
    <property type="entry name" value="CROSSOVER JUNCTION ENDODEOXYRIBONUCLEASE RUVC"/>
    <property type="match status" value="1"/>
</dbReference>
<evidence type="ECO:0000256" key="3">
    <source>
        <dbReference type="ARBA" id="ARBA00022722"/>
    </source>
</evidence>
<evidence type="ECO:0000256" key="2">
    <source>
        <dbReference type="ARBA" id="ARBA00022490"/>
    </source>
</evidence>
<dbReference type="GO" id="GO:0003677">
    <property type="term" value="F:DNA binding"/>
    <property type="evidence" value="ECO:0007669"/>
    <property type="project" value="UniProtKB-KW"/>
</dbReference>
<comment type="similarity">
    <text evidence="1 13">Belongs to the RuvC family.</text>
</comment>
<evidence type="ECO:0000256" key="10">
    <source>
        <dbReference type="ARBA" id="ARBA00023172"/>
    </source>
</evidence>
<evidence type="ECO:0000256" key="4">
    <source>
        <dbReference type="ARBA" id="ARBA00022723"/>
    </source>
</evidence>
<dbReference type="GO" id="GO:0006310">
    <property type="term" value="P:DNA recombination"/>
    <property type="evidence" value="ECO:0007669"/>
    <property type="project" value="UniProtKB-UniRule"/>
</dbReference>
<dbReference type="GO" id="GO:0005737">
    <property type="term" value="C:cytoplasm"/>
    <property type="evidence" value="ECO:0007669"/>
    <property type="project" value="UniProtKB-SubCell"/>
</dbReference>
<dbReference type="Pfam" id="PF02075">
    <property type="entry name" value="RuvC"/>
    <property type="match status" value="1"/>
</dbReference>
<dbReference type="GO" id="GO:0000287">
    <property type="term" value="F:magnesium ion binding"/>
    <property type="evidence" value="ECO:0007669"/>
    <property type="project" value="UniProtKB-UniRule"/>
</dbReference>
<proteinExistence type="inferred from homology"/>
<dbReference type="EMBL" id="DQWQ01000074">
    <property type="protein sequence ID" value="HDD35481.1"/>
    <property type="molecule type" value="Genomic_DNA"/>
</dbReference>
<comment type="catalytic activity">
    <reaction evidence="12 13">
        <text>Endonucleolytic cleavage at a junction such as a reciprocal single-stranded crossover between two homologous DNA duplexes (Holliday junction).</text>
        <dbReference type="EC" id="3.1.21.10"/>
    </reaction>
</comment>
<keyword evidence="5 13" id="KW-0255">Endonuclease</keyword>
<keyword evidence="11 13" id="KW-0234">DNA repair</keyword>
<evidence type="ECO:0000256" key="1">
    <source>
        <dbReference type="ARBA" id="ARBA00009518"/>
    </source>
</evidence>
<keyword evidence="9 13" id="KW-0238">DNA-binding</keyword>
<evidence type="ECO:0000256" key="9">
    <source>
        <dbReference type="ARBA" id="ARBA00023125"/>
    </source>
</evidence>
<keyword evidence="8 13" id="KW-0460">Magnesium</keyword>
<gene>
    <name evidence="13 15" type="primary">ruvC</name>
    <name evidence="15" type="ORF">ENF30_01635</name>
</gene>